<dbReference type="PANTHER" id="PTHR48106">
    <property type="entry name" value="QUINONE OXIDOREDUCTASE PIG3-RELATED"/>
    <property type="match status" value="1"/>
</dbReference>
<keyword evidence="6" id="KW-1185">Reference proteome</keyword>
<keyword evidence="1" id="KW-0521">NADP</keyword>
<dbReference type="EMBL" id="CAMPGE010016627">
    <property type="protein sequence ID" value="CAI2375171.1"/>
    <property type="molecule type" value="Genomic_DNA"/>
</dbReference>
<dbReference type="InterPro" id="IPR036291">
    <property type="entry name" value="NAD(P)-bd_dom_sf"/>
</dbReference>
<reference evidence="5" key="1">
    <citation type="submission" date="2023-07" db="EMBL/GenBank/DDBJ databases">
        <authorList>
            <consortium name="AG Swart"/>
            <person name="Singh M."/>
            <person name="Singh A."/>
            <person name="Seah K."/>
            <person name="Emmerich C."/>
        </authorList>
    </citation>
    <scope>NUCLEOTIDE SEQUENCE</scope>
    <source>
        <strain evidence="5">DP1</strain>
    </source>
</reference>
<dbReference type="Gene3D" id="3.90.180.10">
    <property type="entry name" value="Medium-chain alcohol dehydrogenases, catalytic domain"/>
    <property type="match status" value="1"/>
</dbReference>
<dbReference type="Gene3D" id="3.40.50.720">
    <property type="entry name" value="NAD(P)-binding Rossmann-like Domain"/>
    <property type="match status" value="1"/>
</dbReference>
<protein>
    <submittedName>
        <fullName evidence="5">Uncharacterized protein</fullName>
    </submittedName>
</protein>
<comment type="caution">
    <text evidence="5">The sequence shown here is derived from an EMBL/GenBank/DDBJ whole genome shotgun (WGS) entry which is preliminary data.</text>
</comment>
<evidence type="ECO:0000256" key="1">
    <source>
        <dbReference type="ARBA" id="ARBA00022857"/>
    </source>
</evidence>
<evidence type="ECO:0000256" key="2">
    <source>
        <dbReference type="ARBA" id="ARBA00023002"/>
    </source>
</evidence>
<evidence type="ECO:0000259" key="4">
    <source>
        <dbReference type="Pfam" id="PF08240"/>
    </source>
</evidence>
<dbReference type="Proteomes" id="UP001295684">
    <property type="component" value="Unassembled WGS sequence"/>
</dbReference>
<proteinExistence type="predicted"/>
<evidence type="ECO:0000313" key="6">
    <source>
        <dbReference type="Proteomes" id="UP001295684"/>
    </source>
</evidence>
<dbReference type="InterPro" id="IPR013149">
    <property type="entry name" value="ADH-like_C"/>
</dbReference>
<dbReference type="SUPFAM" id="SSF50129">
    <property type="entry name" value="GroES-like"/>
    <property type="match status" value="1"/>
</dbReference>
<evidence type="ECO:0000313" key="5">
    <source>
        <dbReference type="EMBL" id="CAI2375171.1"/>
    </source>
</evidence>
<feature type="domain" description="Alcohol dehydrogenase-like C-terminal" evidence="3">
    <location>
        <begin position="156"/>
        <end position="266"/>
    </location>
</feature>
<dbReference type="PANTHER" id="PTHR48106:SF18">
    <property type="entry name" value="QUINONE OXIDOREDUCTASE PIG3"/>
    <property type="match status" value="1"/>
</dbReference>
<evidence type="ECO:0000259" key="3">
    <source>
        <dbReference type="Pfam" id="PF00107"/>
    </source>
</evidence>
<dbReference type="GO" id="GO:0016651">
    <property type="term" value="F:oxidoreductase activity, acting on NAD(P)H"/>
    <property type="evidence" value="ECO:0007669"/>
    <property type="project" value="TreeGrafter"/>
</dbReference>
<dbReference type="InterPro" id="IPR011032">
    <property type="entry name" value="GroES-like_sf"/>
</dbReference>
<organism evidence="5 6">
    <name type="scientific">Euplotes crassus</name>
    <dbReference type="NCBI Taxonomy" id="5936"/>
    <lineage>
        <taxon>Eukaryota</taxon>
        <taxon>Sar</taxon>
        <taxon>Alveolata</taxon>
        <taxon>Ciliophora</taxon>
        <taxon>Intramacronucleata</taxon>
        <taxon>Spirotrichea</taxon>
        <taxon>Hypotrichia</taxon>
        <taxon>Euplotida</taxon>
        <taxon>Euplotidae</taxon>
        <taxon>Moneuplotes</taxon>
    </lineage>
</organism>
<dbReference type="GO" id="GO:0070402">
    <property type="term" value="F:NADPH binding"/>
    <property type="evidence" value="ECO:0007669"/>
    <property type="project" value="TreeGrafter"/>
</dbReference>
<dbReference type="AlphaFoldDB" id="A0AAD2CZE4"/>
<keyword evidence="2" id="KW-0560">Oxidoreductase</keyword>
<gene>
    <name evidence="5" type="ORF">ECRASSUSDP1_LOCUS16531</name>
</gene>
<dbReference type="InterPro" id="IPR013154">
    <property type="entry name" value="ADH-like_N"/>
</dbReference>
<dbReference type="Pfam" id="PF00107">
    <property type="entry name" value="ADH_zinc_N"/>
    <property type="match status" value="1"/>
</dbReference>
<sequence>MENRYKAIVNQKEVETHELRECLDHEVLVKILKVPINPIDHFKINAPPEALQSLPPCPGIGFDAVGVIVDSGKNVDTSLENKRVAVYQTFFDPGYSGTWRQYLYCKPEEVYVLPSEIDDESECYFMGNPLATYGLYIQSEKHNAKAIIQNAACSSVGKMLIRLCKKNGIPVINIVRSEFQEKCLKELGADNIFNSTSDTFIDDISETITTLGANVFIECVGDKSIKQIMNVMPLGSTVLFYGTLQPESLDISSPDILFTMKTLTYFSTPGWLQSLTLEEKQRITEDIMKDFTEGAKVYGCKVAKSYPLSDLELALEEYPKYRSEGKLVISMQEKDLIDLKASIY</sequence>
<feature type="domain" description="Alcohol dehydrogenase-like N-terminal" evidence="4">
    <location>
        <begin position="24"/>
        <end position="114"/>
    </location>
</feature>
<accession>A0AAD2CZE4</accession>
<name>A0AAD2CZE4_EUPCR</name>
<dbReference type="SUPFAM" id="SSF51735">
    <property type="entry name" value="NAD(P)-binding Rossmann-fold domains"/>
    <property type="match status" value="1"/>
</dbReference>
<dbReference type="Pfam" id="PF08240">
    <property type="entry name" value="ADH_N"/>
    <property type="match status" value="1"/>
</dbReference>